<dbReference type="SUPFAM" id="SSF56091">
    <property type="entry name" value="DNA ligase/mRNA capping enzyme, catalytic domain"/>
    <property type="match status" value="1"/>
</dbReference>
<name>A0ABV4FVR6_9BRAD</name>
<dbReference type="Proteomes" id="UP001565369">
    <property type="component" value="Unassembled WGS sequence"/>
</dbReference>
<evidence type="ECO:0000313" key="1">
    <source>
        <dbReference type="EMBL" id="MEY9455700.1"/>
    </source>
</evidence>
<sequence>MRSFEFCLPTKGIAVPVGPDWLHEVKYDGYRLRLERDGDRVRLITRGGYLWVIRVDPSAWATSSGVALAADRRDAIAIVAFGPVETLHHCFFSCSAISGPIERNSSSCAAMAFNGGEPSTAFYWPAFPNHA</sequence>
<evidence type="ECO:0008006" key="3">
    <source>
        <dbReference type="Google" id="ProtNLM"/>
    </source>
</evidence>
<comment type="caution">
    <text evidence="1">The sequence shown here is derived from an EMBL/GenBank/DDBJ whole genome shotgun (WGS) entry which is preliminary data.</text>
</comment>
<reference evidence="1 2" key="1">
    <citation type="submission" date="2024-07" db="EMBL/GenBank/DDBJ databases">
        <title>Genomic Encyclopedia of Type Strains, Phase V (KMG-V): Genome sequencing to study the core and pangenomes of soil and plant-associated prokaryotes.</title>
        <authorList>
            <person name="Whitman W."/>
        </authorList>
    </citation>
    <scope>NUCLEOTIDE SEQUENCE [LARGE SCALE GENOMIC DNA]</scope>
    <source>
        <strain evidence="1 2">USDA 152</strain>
    </source>
</reference>
<dbReference type="RefSeq" id="WP_038972552.1">
    <property type="nucleotide sequence ID" value="NZ_AP021854.1"/>
</dbReference>
<dbReference type="GeneID" id="92969247"/>
<organism evidence="1 2">
    <name type="scientific">Bradyrhizobium ottawaense</name>
    <dbReference type="NCBI Taxonomy" id="931866"/>
    <lineage>
        <taxon>Bacteria</taxon>
        <taxon>Pseudomonadati</taxon>
        <taxon>Pseudomonadota</taxon>
        <taxon>Alphaproteobacteria</taxon>
        <taxon>Hyphomicrobiales</taxon>
        <taxon>Nitrobacteraceae</taxon>
        <taxon>Bradyrhizobium</taxon>
    </lineage>
</organism>
<keyword evidence="2" id="KW-1185">Reference proteome</keyword>
<proteinExistence type="predicted"/>
<dbReference type="Gene3D" id="3.30.470.30">
    <property type="entry name" value="DNA ligase/mRNA capping enzyme"/>
    <property type="match status" value="1"/>
</dbReference>
<dbReference type="EMBL" id="JBGBZJ010000003">
    <property type="protein sequence ID" value="MEY9455700.1"/>
    <property type="molecule type" value="Genomic_DNA"/>
</dbReference>
<evidence type="ECO:0000313" key="2">
    <source>
        <dbReference type="Proteomes" id="UP001565369"/>
    </source>
</evidence>
<gene>
    <name evidence="1" type="ORF">ABIG07_004648</name>
</gene>
<protein>
    <recommendedName>
        <fullName evidence="3">ATP-dependent DNA ligase family profile domain-containing protein</fullName>
    </recommendedName>
</protein>
<accession>A0ABV4FVR6</accession>